<dbReference type="InterPro" id="IPR005135">
    <property type="entry name" value="Endo/exonuclease/phosphatase"/>
</dbReference>
<gene>
    <name evidence="3" type="ORF">WNY77_18360</name>
</gene>
<keyword evidence="3" id="KW-0540">Nuclease</keyword>
<feature type="domain" description="Endonuclease/exonuclease/phosphatase" evidence="2">
    <location>
        <begin position="59"/>
        <end position="313"/>
    </location>
</feature>
<dbReference type="Proteomes" id="UP001461163">
    <property type="component" value="Unassembled WGS sequence"/>
</dbReference>
<feature type="signal peptide" evidence="1">
    <location>
        <begin position="1"/>
        <end position="26"/>
    </location>
</feature>
<proteinExistence type="predicted"/>
<dbReference type="Pfam" id="PF03372">
    <property type="entry name" value="Exo_endo_phos"/>
    <property type="match status" value="1"/>
</dbReference>
<dbReference type="Gene3D" id="3.60.10.10">
    <property type="entry name" value="Endonuclease/exonuclease/phosphatase"/>
    <property type="match status" value="1"/>
</dbReference>
<organism evidence="3 4">
    <name type="scientific">Paraglaciecola mesophila</name>
    <dbReference type="NCBI Taxonomy" id="197222"/>
    <lineage>
        <taxon>Bacteria</taxon>
        <taxon>Pseudomonadati</taxon>
        <taxon>Pseudomonadota</taxon>
        <taxon>Gammaproteobacteria</taxon>
        <taxon>Alteromonadales</taxon>
        <taxon>Alteromonadaceae</taxon>
        <taxon>Paraglaciecola</taxon>
    </lineage>
</organism>
<dbReference type="RefSeq" id="WP_342882530.1">
    <property type="nucleotide sequence ID" value="NZ_JBBMQS010000013.1"/>
</dbReference>
<dbReference type="SUPFAM" id="SSF56219">
    <property type="entry name" value="DNase I-like"/>
    <property type="match status" value="1"/>
</dbReference>
<protein>
    <submittedName>
        <fullName evidence="3">Endonuclease/exonuclease/phosphatase family protein</fullName>
    </submittedName>
</protein>
<dbReference type="EMBL" id="JBBMQS010000013">
    <property type="protein sequence ID" value="MEM5499381.1"/>
    <property type="molecule type" value="Genomic_DNA"/>
</dbReference>
<evidence type="ECO:0000313" key="3">
    <source>
        <dbReference type="EMBL" id="MEM5499381.1"/>
    </source>
</evidence>
<evidence type="ECO:0000256" key="1">
    <source>
        <dbReference type="SAM" id="SignalP"/>
    </source>
</evidence>
<keyword evidence="1" id="KW-0732">Signal</keyword>
<accession>A0ABU9SZS0</accession>
<keyword evidence="3" id="KW-0378">Hydrolase</keyword>
<dbReference type="InterPro" id="IPR036691">
    <property type="entry name" value="Endo/exonu/phosph_ase_sf"/>
</dbReference>
<evidence type="ECO:0000259" key="2">
    <source>
        <dbReference type="Pfam" id="PF03372"/>
    </source>
</evidence>
<dbReference type="GO" id="GO:0004519">
    <property type="term" value="F:endonuclease activity"/>
    <property type="evidence" value="ECO:0007669"/>
    <property type="project" value="UniProtKB-KW"/>
</dbReference>
<dbReference type="PROSITE" id="PS51257">
    <property type="entry name" value="PROKAR_LIPOPROTEIN"/>
    <property type="match status" value="1"/>
</dbReference>
<keyword evidence="4" id="KW-1185">Reference proteome</keyword>
<evidence type="ECO:0000313" key="4">
    <source>
        <dbReference type="Proteomes" id="UP001461163"/>
    </source>
</evidence>
<keyword evidence="3" id="KW-0255">Endonuclease</keyword>
<sequence length="321" mass="34890">MNTLYKALLFTSIAALSAGCSTHNTASDMANQNALGQAGSEVMVASEQRSHEINAFKVATWNMEHFAYPINTGCRPRTSDEIAAIKAYIAGLDASVIALQEVASKEALRLVFPERDWALVLSARADSPAYECRESGLSSTQQKVAFAIKKGVSILQVQQNAQLGLQKTGLRFGLVVTVETPLGPTDILNVHLKSGCFVDNYVTSDESACHTLAQQVPVLETWLAAHQASGFPYIVLGDFNHRLASENNYLASRFASDKYGIDIATQALRGCHPRYPEPIDHILLGGMQSALIAPSARVYKYENMHEEAMLSDHCAVSVVLM</sequence>
<reference evidence="3 4" key="1">
    <citation type="submission" date="2024-03" db="EMBL/GenBank/DDBJ databases">
        <title>Community enrichment and isolation of bacterial strains for fucoidan degradation.</title>
        <authorList>
            <person name="Sichert A."/>
        </authorList>
    </citation>
    <scope>NUCLEOTIDE SEQUENCE [LARGE SCALE GENOMIC DNA]</scope>
    <source>
        <strain evidence="3 4">AS12</strain>
    </source>
</reference>
<name>A0ABU9SZS0_9ALTE</name>
<comment type="caution">
    <text evidence="3">The sequence shown here is derived from an EMBL/GenBank/DDBJ whole genome shotgun (WGS) entry which is preliminary data.</text>
</comment>
<feature type="chain" id="PRO_5045492135" evidence="1">
    <location>
        <begin position="27"/>
        <end position="321"/>
    </location>
</feature>